<dbReference type="PANTHER" id="PTHR11764">
    <property type="entry name" value="TERPENE CYCLASE/MUTASE FAMILY MEMBER"/>
    <property type="match status" value="1"/>
</dbReference>
<keyword evidence="4" id="KW-1185">Reference proteome</keyword>
<organism evidence="3 4">
    <name type="scientific">Phaeosphaeria nodorum (strain SN15 / ATCC MYA-4574 / FGSC 10173)</name>
    <name type="common">Glume blotch fungus</name>
    <name type="synonym">Parastagonospora nodorum</name>
    <dbReference type="NCBI Taxonomy" id="321614"/>
    <lineage>
        <taxon>Eukaryota</taxon>
        <taxon>Fungi</taxon>
        <taxon>Dikarya</taxon>
        <taxon>Ascomycota</taxon>
        <taxon>Pezizomycotina</taxon>
        <taxon>Dothideomycetes</taxon>
        <taxon>Pleosporomycetidae</taxon>
        <taxon>Pleosporales</taxon>
        <taxon>Pleosporineae</taxon>
        <taxon>Phaeosphaeriaceae</taxon>
        <taxon>Parastagonospora</taxon>
    </lineage>
</organism>
<evidence type="ECO:0000313" key="3">
    <source>
        <dbReference type="EMBL" id="QRD06988.1"/>
    </source>
</evidence>
<dbReference type="GO" id="GO:0005811">
    <property type="term" value="C:lipid droplet"/>
    <property type="evidence" value="ECO:0007669"/>
    <property type="project" value="InterPro"/>
</dbReference>
<sequence>MDLTIEWFKDHQILSVPGDCHKQNPRLALGGWCYQECNTHYPDNDDTLVSLLCIAMHEPAELSSKASLAAIDFLLGMQCTNGGWACFDGWDNRNCWLNYTPFGQGNEFFDPSVPDITGRVLECFGILLALSDDFYRKTGKRLLMDEMCLQIRRACHKAIQYLRTEQDSQGRWRSRWHVNYLNGTYSVLCGMKFCSGSMHSKKSRGCKDEMIQQPISWIKSVQNQDGGWGEGASTYQQGYATERFDSTPTQTAWAIMGLLAHLPPTDIAIVNGIQNLVRTQTIGMYVSNEDGTGIGAGPSATWRQKEYVSVGFPDILWLDYSSSRHGYPMMALGRWLREMKSREIRVGEVSSCC</sequence>
<dbReference type="Proteomes" id="UP000663193">
    <property type="component" value="Chromosome 21"/>
</dbReference>
<dbReference type="PANTHER" id="PTHR11764:SF82">
    <property type="entry name" value="TERPENE CYCLASE_MUTASE FAMILY MEMBER"/>
    <property type="match status" value="1"/>
</dbReference>
<dbReference type="OrthoDB" id="21502at2759"/>
<evidence type="ECO:0000256" key="1">
    <source>
        <dbReference type="ARBA" id="ARBA00022737"/>
    </source>
</evidence>
<gene>
    <name evidence="3" type="ORF">JI435_126070</name>
</gene>
<dbReference type="GO" id="GO:0016866">
    <property type="term" value="F:intramolecular transferase activity"/>
    <property type="evidence" value="ECO:0007669"/>
    <property type="project" value="InterPro"/>
</dbReference>
<dbReference type="EMBL" id="CP069043">
    <property type="protein sequence ID" value="QRD06988.1"/>
    <property type="molecule type" value="Genomic_DNA"/>
</dbReference>
<dbReference type="VEuPathDB" id="FungiDB:JI435_126070"/>
<keyword evidence="1" id="KW-0677">Repeat</keyword>
<dbReference type="InterPro" id="IPR018333">
    <property type="entry name" value="Squalene_cyclase"/>
</dbReference>
<dbReference type="AlphaFoldDB" id="A0A7U2NQU2"/>
<dbReference type="SUPFAM" id="SSF48239">
    <property type="entry name" value="Terpenoid cyclases/Protein prenyltransferases"/>
    <property type="match status" value="1"/>
</dbReference>
<dbReference type="InterPro" id="IPR008930">
    <property type="entry name" value="Terpenoid_cyclase/PrenylTrfase"/>
</dbReference>
<dbReference type="GO" id="GO:0016104">
    <property type="term" value="P:triterpenoid biosynthetic process"/>
    <property type="evidence" value="ECO:0007669"/>
    <property type="project" value="InterPro"/>
</dbReference>
<accession>A0A7U2NQU2</accession>
<dbReference type="Pfam" id="PF13243">
    <property type="entry name" value="SQHop_cyclase_C"/>
    <property type="match status" value="1"/>
</dbReference>
<proteinExistence type="predicted"/>
<feature type="domain" description="Squalene cyclase C-terminal" evidence="2">
    <location>
        <begin position="4"/>
        <end position="335"/>
    </location>
</feature>
<reference evidence="4" key="1">
    <citation type="journal article" date="2021" name="BMC Genomics">
        <title>Chromosome-level genome assembly and manually-curated proteome of model necrotroph Parastagonospora nodorum Sn15 reveals a genome-wide trove of candidate effector homologs, and redundancy of virulence-related functions within an accessory chromosome.</title>
        <authorList>
            <person name="Bertazzoni S."/>
            <person name="Jones D.A.B."/>
            <person name="Phan H.T."/>
            <person name="Tan K.-C."/>
            <person name="Hane J.K."/>
        </authorList>
    </citation>
    <scope>NUCLEOTIDE SEQUENCE [LARGE SCALE GENOMIC DNA]</scope>
    <source>
        <strain evidence="4">SN15 / ATCC MYA-4574 / FGSC 10173)</strain>
    </source>
</reference>
<evidence type="ECO:0000259" key="2">
    <source>
        <dbReference type="Pfam" id="PF13243"/>
    </source>
</evidence>
<protein>
    <recommendedName>
        <fullName evidence="2">Squalene cyclase C-terminal domain-containing protein</fullName>
    </recommendedName>
</protein>
<evidence type="ECO:0000313" key="4">
    <source>
        <dbReference type="Proteomes" id="UP000663193"/>
    </source>
</evidence>
<name>A0A7U2NQU2_PHANO</name>
<dbReference type="InterPro" id="IPR032696">
    <property type="entry name" value="SQ_cyclase_C"/>
</dbReference>
<dbReference type="Gene3D" id="1.50.10.20">
    <property type="match status" value="1"/>
</dbReference>